<feature type="active site" description="Proton acceptor" evidence="6">
    <location>
        <position position="279"/>
    </location>
</feature>
<feature type="active site" description="Proton donor" evidence="6">
    <location>
        <position position="250"/>
    </location>
</feature>
<evidence type="ECO:0000313" key="9">
    <source>
        <dbReference type="Proteomes" id="UP000193090"/>
    </source>
</evidence>
<evidence type="ECO:0000256" key="6">
    <source>
        <dbReference type="HAMAP-Rule" id="MF_01230"/>
    </source>
</evidence>
<reference evidence="8 9" key="1">
    <citation type="submission" date="2016-01" db="EMBL/GenBank/DDBJ databases">
        <title>The new phylogeny of the genus Mycobacterium.</title>
        <authorList>
            <person name="Tarcisio F."/>
            <person name="Conor M."/>
            <person name="Antonella G."/>
            <person name="Elisabetta G."/>
            <person name="Giulia F.S."/>
            <person name="Sara T."/>
            <person name="Anna F."/>
            <person name="Clotilde B."/>
            <person name="Roberto B."/>
            <person name="Veronica D.S."/>
            <person name="Fabio R."/>
            <person name="Monica P."/>
            <person name="Olivier J."/>
            <person name="Enrico T."/>
            <person name="Nicola S."/>
        </authorList>
    </citation>
    <scope>NUCLEOTIDE SEQUENCE [LARGE SCALE GENOMIC DNA]</scope>
    <source>
        <strain evidence="8 9">DSM 44153</strain>
    </source>
</reference>
<comment type="subunit">
    <text evidence="3 6">Monomer.</text>
</comment>
<dbReference type="STRING" id="1798.AWC30_07220"/>
<dbReference type="PRINTS" id="PR00111">
    <property type="entry name" value="ABHYDROLASE"/>
</dbReference>
<organism evidence="8 9">
    <name type="scientific">Mycolicibacillus trivialis</name>
    <dbReference type="NCBI Taxonomy" id="1798"/>
    <lineage>
        <taxon>Bacteria</taxon>
        <taxon>Bacillati</taxon>
        <taxon>Actinomycetota</taxon>
        <taxon>Actinomycetes</taxon>
        <taxon>Mycobacteriales</taxon>
        <taxon>Mycobacteriaceae</taxon>
        <taxon>Mycolicibacillus</taxon>
    </lineage>
</organism>
<gene>
    <name evidence="6" type="primary">dhmA</name>
    <name evidence="8" type="ORF">AWC30_07220</name>
</gene>
<comment type="caution">
    <text evidence="8">The sequence shown here is derived from an EMBL/GenBank/DDBJ whole genome shotgun (WGS) entry which is preliminary data.</text>
</comment>
<evidence type="ECO:0000313" key="8">
    <source>
        <dbReference type="EMBL" id="ORX06186.1"/>
    </source>
</evidence>
<feature type="active site" description="Nucleophile" evidence="6">
    <location>
        <position position="123"/>
    </location>
</feature>
<dbReference type="InterPro" id="IPR023489">
    <property type="entry name" value="Haloalkane_dehalogenase_1"/>
</dbReference>
<dbReference type="GO" id="GO:0004301">
    <property type="term" value="F:epoxide hydrolase activity"/>
    <property type="evidence" value="ECO:0007669"/>
    <property type="project" value="TreeGrafter"/>
</dbReference>
<keyword evidence="5 6" id="KW-0378">Hydrolase</keyword>
<dbReference type="InterPro" id="IPR000073">
    <property type="entry name" value="AB_hydrolase_1"/>
</dbReference>
<sequence>MKIRRTPEERFENLAGYPFAPHYLSVAAADGGPLRMHYVDEGPTDGPAIVLLHGEPTWSYLYRTMIPPLAAAGYRVLAPDLIGFGRSDKPARIGDYTYLRHVEWVTSWLRELDLREVTVVGQDWGSLIGLRIAAEQGDRVGRLVIANGFLPTAQQRTPAAFYAWRAFARLSPVLPAGRLVAVGTVHPVAAAVRAGYDAPFPGRGYQAGARAMPRLVPVSADDPAIPANRAAWAALGRWEKPFLAVFGDRDPILGRADRPLLAHIPGAAGQPHARITAGHFIQEDAGPELARRIIDWRPR</sequence>
<dbReference type="AlphaFoldDB" id="A0A1X2EM42"/>
<evidence type="ECO:0000256" key="5">
    <source>
        <dbReference type="ARBA" id="ARBA00022801"/>
    </source>
</evidence>
<dbReference type="PANTHER" id="PTHR42977">
    <property type="entry name" value="HYDROLASE-RELATED"/>
    <property type="match status" value="1"/>
</dbReference>
<comment type="catalytic activity">
    <reaction evidence="1 6">
        <text>1-haloalkane + H2O = a halide anion + a primary alcohol + H(+)</text>
        <dbReference type="Rhea" id="RHEA:19081"/>
        <dbReference type="ChEBI" id="CHEBI:15377"/>
        <dbReference type="ChEBI" id="CHEBI:15378"/>
        <dbReference type="ChEBI" id="CHEBI:15734"/>
        <dbReference type="ChEBI" id="CHEBI:16042"/>
        <dbReference type="ChEBI" id="CHEBI:18060"/>
        <dbReference type="EC" id="3.8.1.5"/>
    </reaction>
</comment>
<dbReference type="OrthoDB" id="5431692at2"/>
<dbReference type="InterPro" id="IPR000639">
    <property type="entry name" value="Epox_hydrolase-like"/>
</dbReference>
<protein>
    <recommendedName>
        <fullName evidence="4 6">Haloalkane dehalogenase</fullName>
        <ecNumber evidence="4 6">3.8.1.5</ecNumber>
    </recommendedName>
</protein>
<proteinExistence type="inferred from homology"/>
<feature type="domain" description="AB hydrolase-1" evidence="7">
    <location>
        <begin position="47"/>
        <end position="284"/>
    </location>
</feature>
<comment type="function">
    <text evidence="6">Catalyzes hydrolytic cleavage of carbon-halogen bonds in halogenated aliphatic compounds, leading to the formation of the corresponding primary alcohols, halide ions and protons.</text>
</comment>
<dbReference type="Gene3D" id="3.40.50.1820">
    <property type="entry name" value="alpha/beta hydrolase"/>
    <property type="match status" value="1"/>
</dbReference>
<evidence type="ECO:0000256" key="4">
    <source>
        <dbReference type="ARBA" id="ARBA00012065"/>
    </source>
</evidence>
<keyword evidence="9" id="KW-1185">Reference proteome</keyword>
<dbReference type="PRINTS" id="PR00412">
    <property type="entry name" value="EPOXHYDRLASE"/>
</dbReference>
<dbReference type="PANTHER" id="PTHR42977:SF3">
    <property type="entry name" value="AB HYDROLASE-1 DOMAIN-CONTAINING PROTEIN"/>
    <property type="match status" value="1"/>
</dbReference>
<evidence type="ECO:0000256" key="3">
    <source>
        <dbReference type="ARBA" id="ARBA00011245"/>
    </source>
</evidence>
<dbReference type="HAMAP" id="MF_01230">
    <property type="entry name" value="Haloalk_dehal_type1"/>
    <property type="match status" value="1"/>
</dbReference>
<dbReference type="EMBL" id="LQPZ01000016">
    <property type="protein sequence ID" value="ORX06186.1"/>
    <property type="molecule type" value="Genomic_DNA"/>
</dbReference>
<evidence type="ECO:0000259" key="7">
    <source>
        <dbReference type="Pfam" id="PF00561"/>
    </source>
</evidence>
<dbReference type="RefSeq" id="WP_085109461.1">
    <property type="nucleotide sequence ID" value="NZ_JACKSN010000090.1"/>
</dbReference>
<dbReference type="Proteomes" id="UP000193090">
    <property type="component" value="Unassembled WGS sequence"/>
</dbReference>
<accession>A0A1X2EM42</accession>
<name>A0A1X2EM42_9MYCO</name>
<dbReference type="InterPro" id="IPR029058">
    <property type="entry name" value="AB_hydrolase_fold"/>
</dbReference>
<dbReference type="EC" id="3.8.1.5" evidence="4 6"/>
<comment type="similarity">
    <text evidence="2 6">Belongs to the haloalkane dehalogenase family. Type 1 subfamily.</text>
</comment>
<dbReference type="GO" id="GO:0018786">
    <property type="term" value="F:haloalkane dehalogenase activity"/>
    <property type="evidence" value="ECO:0007669"/>
    <property type="project" value="UniProtKB-UniRule"/>
</dbReference>
<dbReference type="SUPFAM" id="SSF53474">
    <property type="entry name" value="alpha/beta-Hydrolases"/>
    <property type="match status" value="1"/>
</dbReference>
<evidence type="ECO:0000256" key="2">
    <source>
        <dbReference type="ARBA" id="ARBA00008794"/>
    </source>
</evidence>
<evidence type="ECO:0000256" key="1">
    <source>
        <dbReference type="ARBA" id="ARBA00001644"/>
    </source>
</evidence>
<dbReference type="NCBIfam" id="NF002043">
    <property type="entry name" value="PRK00870.1"/>
    <property type="match status" value="1"/>
</dbReference>
<dbReference type="Pfam" id="PF00561">
    <property type="entry name" value="Abhydrolase_1"/>
    <property type="match status" value="1"/>
</dbReference>
<dbReference type="InterPro" id="IPR051340">
    <property type="entry name" value="Haloalkane_dehalogenase"/>
</dbReference>